<name>A0A833HPU4_9FIRM</name>
<sequence length="45" mass="5438">MEEFRGRLNKLVENGRFDEEDTLALSQEIDLLLLEYIRLQREVEN</sequence>
<keyword evidence="2" id="KW-1185">Reference proteome</keyword>
<dbReference type="AlphaFoldDB" id="A0A833HPU4"/>
<proteinExistence type="predicted"/>
<dbReference type="InterPro" id="IPR037208">
    <property type="entry name" value="Spo0E-like_sf"/>
</dbReference>
<dbReference type="InterPro" id="IPR018540">
    <property type="entry name" value="Spo0E-like"/>
</dbReference>
<evidence type="ECO:0000313" key="2">
    <source>
        <dbReference type="Proteomes" id="UP000465601"/>
    </source>
</evidence>
<reference evidence="1 2" key="1">
    <citation type="submission" date="2019-10" db="EMBL/GenBank/DDBJ databases">
        <title>Alkaliphilus serpentinus sp. nov. and Alkaliphilus pronyensis sp. nov., two novel anaerobic alkaliphilic species isolated from the serpentinized-hosted hydrothermal field of the Prony Bay (New Caledonia).</title>
        <authorList>
            <person name="Postec A."/>
        </authorList>
    </citation>
    <scope>NUCLEOTIDE SEQUENCE [LARGE SCALE GENOMIC DNA]</scope>
    <source>
        <strain evidence="1 2">LacT</strain>
    </source>
</reference>
<dbReference type="Pfam" id="PF09388">
    <property type="entry name" value="SpoOE-like"/>
    <property type="match status" value="1"/>
</dbReference>
<gene>
    <name evidence="1" type="ORF">F8153_05840</name>
</gene>
<evidence type="ECO:0000313" key="1">
    <source>
        <dbReference type="EMBL" id="KAB3531168.1"/>
    </source>
</evidence>
<dbReference type="Gene3D" id="4.10.280.10">
    <property type="entry name" value="Helix-loop-helix DNA-binding domain"/>
    <property type="match status" value="1"/>
</dbReference>
<dbReference type="GO" id="GO:0043937">
    <property type="term" value="P:regulation of sporulation"/>
    <property type="evidence" value="ECO:0007669"/>
    <property type="project" value="InterPro"/>
</dbReference>
<protein>
    <submittedName>
        <fullName evidence="1">Spo0E family sporulation regulatory protein-aspartic acid phosphatase</fullName>
    </submittedName>
</protein>
<dbReference type="EMBL" id="WBZB01000014">
    <property type="protein sequence ID" value="KAB3531168.1"/>
    <property type="molecule type" value="Genomic_DNA"/>
</dbReference>
<dbReference type="GO" id="GO:0046983">
    <property type="term" value="F:protein dimerization activity"/>
    <property type="evidence" value="ECO:0007669"/>
    <property type="project" value="InterPro"/>
</dbReference>
<comment type="caution">
    <text evidence="1">The sequence shown here is derived from an EMBL/GenBank/DDBJ whole genome shotgun (WGS) entry which is preliminary data.</text>
</comment>
<organism evidence="1 2">
    <name type="scientific">Alkaliphilus serpentinus</name>
    <dbReference type="NCBI Taxonomy" id="1482731"/>
    <lineage>
        <taxon>Bacteria</taxon>
        <taxon>Bacillati</taxon>
        <taxon>Bacillota</taxon>
        <taxon>Clostridia</taxon>
        <taxon>Peptostreptococcales</taxon>
        <taxon>Natronincolaceae</taxon>
        <taxon>Alkaliphilus</taxon>
    </lineage>
</organism>
<dbReference type="Proteomes" id="UP000465601">
    <property type="component" value="Unassembled WGS sequence"/>
</dbReference>
<accession>A0A833HPU4</accession>
<dbReference type="InterPro" id="IPR036638">
    <property type="entry name" value="HLH_DNA-bd_sf"/>
</dbReference>
<dbReference type="SUPFAM" id="SSF140500">
    <property type="entry name" value="BAS1536-like"/>
    <property type="match status" value="1"/>
</dbReference>